<dbReference type="EC" id="6.1.1.9" evidence="3"/>
<dbReference type="Gene3D" id="3.90.740.10">
    <property type="entry name" value="Valyl/Leucyl/Isoleucyl-tRNA synthetase, editing domain"/>
    <property type="match status" value="1"/>
</dbReference>
<accession>A0A7K9HHC5</accession>
<keyword evidence="19" id="KW-1185">Reference proteome</keyword>
<dbReference type="InterPro" id="IPR014729">
    <property type="entry name" value="Rossmann-like_a/b/a_fold"/>
</dbReference>
<dbReference type="Gene3D" id="3.40.50.620">
    <property type="entry name" value="HUPs"/>
    <property type="match status" value="2"/>
</dbReference>
<keyword evidence="9" id="KW-0496">Mitochondrion</keyword>
<dbReference type="Gene3D" id="1.10.730.10">
    <property type="entry name" value="Isoleucyl-tRNA Synthetase, Domain 1"/>
    <property type="match status" value="1"/>
</dbReference>
<dbReference type="GO" id="GO:0005524">
    <property type="term" value="F:ATP binding"/>
    <property type="evidence" value="ECO:0007669"/>
    <property type="project" value="UniProtKB-KW"/>
</dbReference>
<evidence type="ECO:0000256" key="6">
    <source>
        <dbReference type="ARBA" id="ARBA00022840"/>
    </source>
</evidence>
<dbReference type="PRINTS" id="PR00986">
    <property type="entry name" value="TRNASYNTHVAL"/>
</dbReference>
<keyword evidence="5 15" id="KW-0547">Nucleotide-binding</keyword>
<dbReference type="PROSITE" id="PS00178">
    <property type="entry name" value="AA_TRNA_LIGASE_I"/>
    <property type="match status" value="1"/>
</dbReference>
<dbReference type="InterPro" id="IPR013155">
    <property type="entry name" value="M/V/L/I-tRNA-synth_anticd-bd"/>
</dbReference>
<feature type="non-terminal residue" evidence="18">
    <location>
        <position position="1"/>
    </location>
</feature>
<reference evidence="18 19" key="1">
    <citation type="submission" date="2019-09" db="EMBL/GenBank/DDBJ databases">
        <title>Bird 10,000 Genomes (B10K) Project - Family phase.</title>
        <authorList>
            <person name="Zhang G."/>
        </authorList>
    </citation>
    <scope>NUCLEOTIDE SEQUENCE [LARGE SCALE GENOMIC DNA]</scope>
    <source>
        <strain evidence="18">B10K-DU-001-16</strain>
        <tissue evidence="18">Muscle</tissue>
    </source>
</reference>
<evidence type="ECO:0000256" key="3">
    <source>
        <dbReference type="ARBA" id="ARBA00013169"/>
    </source>
</evidence>
<evidence type="ECO:0000256" key="15">
    <source>
        <dbReference type="RuleBase" id="RU363035"/>
    </source>
</evidence>
<protein>
    <recommendedName>
        <fullName evidence="12">Valine--tRNA ligase, mitochondrial</fullName>
        <ecNumber evidence="3">6.1.1.9</ecNumber>
    </recommendedName>
    <alternativeName>
        <fullName evidence="11">Valyl-tRNA synthetase</fullName>
    </alternativeName>
</protein>
<dbReference type="Pfam" id="PF08264">
    <property type="entry name" value="Anticodon_1"/>
    <property type="match status" value="1"/>
</dbReference>
<dbReference type="InterPro" id="IPR009008">
    <property type="entry name" value="Val/Leu/Ile-tRNA-synth_edit"/>
</dbReference>
<keyword evidence="4 15" id="KW-0436">Ligase</keyword>
<sequence>PLPPSYSPRYVEAAWYDWWESTGVFTPPEAPGDVPVLSMVLPPPNVTGSLHLGHALTVSLQDALVRWRRMQGWRVLWVPGTDHAGIATQVVVERWLWQHKSLRRQELSRAQFLQHVEQWKQRHGEEILSQLRALGASLDWTHCAFTMDPSFSQAVTEAFVRLHELGLIHRQRRLISWSCSLSSAVADVEIEHRGLSGPTSINVPGCPQAVTFGILVTLAYPVEGEDGLEVPVATTRPETLLGDVAVAVNPADPRYWHLHGRQVRHPITGQLLPIITDPSVEPGTGTGAVKVTPGHSPADLALATAHQLPVLSVIGDNGTMCPPAGGWLQGVHRFVAREQVVAALAQRGLYRGCQDHAMTLPICSRSGDVIEYLLKSQWFLKCHQMAQRAQEAVASGKLQLVPKFHEKKWKAWMENLGDWCLSRQLWWGHQVPAYQVQVVTPPGSPPQTPPHWVVARSEAEARAKAAQELQCPPEELQLQQDPDVLDTWFSSALFPFAALGWPQETHALQTFYPTTMLVTGSDLLFFWVARMVLLGQQLTGHLPFSQVLLHSLVRDVHGRKMSKSLGNVVDPRDVIAGATLEDLQEKLQRRILDPAELAVATEGQRLHFPHGLPECGTDALRMALCSHNVQGDDIHLDVSTVLSFRHFCNKVWNAHKFLLASLGTHFQPQAPEKVLPQHPMARWVLSRLVEAVSEYGKRMEALEIHGAVAAVQHFWLRSFCDVYLVGGLALTW</sequence>
<comment type="function">
    <text evidence="13">Catalyzes the attachment of valine to tRNA(Val) in a two-step reaction: valine is first activated by ATP to form Val-AMP and then transferred to the acceptor end of tRNA(Val).</text>
</comment>
<dbReference type="PANTHER" id="PTHR11946:SF71">
    <property type="entry name" value="VALINE--TRNA LIGASE, MITOCHONDRIAL"/>
    <property type="match status" value="1"/>
</dbReference>
<dbReference type="GO" id="GO:0002161">
    <property type="term" value="F:aminoacyl-tRNA deacylase activity"/>
    <property type="evidence" value="ECO:0007669"/>
    <property type="project" value="InterPro"/>
</dbReference>
<dbReference type="InterPro" id="IPR002303">
    <property type="entry name" value="Valyl-tRNA_ligase"/>
</dbReference>
<dbReference type="AlphaFoldDB" id="A0A7K9HHC5"/>
<dbReference type="Pfam" id="PF00133">
    <property type="entry name" value="tRNA-synt_1"/>
    <property type="match status" value="1"/>
</dbReference>
<dbReference type="GO" id="GO:0006438">
    <property type="term" value="P:valyl-tRNA aminoacylation"/>
    <property type="evidence" value="ECO:0007669"/>
    <property type="project" value="InterPro"/>
</dbReference>
<dbReference type="SUPFAM" id="SSF52374">
    <property type="entry name" value="Nucleotidylyl transferase"/>
    <property type="match status" value="1"/>
</dbReference>
<dbReference type="SUPFAM" id="SSF50677">
    <property type="entry name" value="ValRS/IleRS/LeuRS editing domain"/>
    <property type="match status" value="1"/>
</dbReference>
<evidence type="ECO:0000256" key="8">
    <source>
        <dbReference type="ARBA" id="ARBA00022946"/>
    </source>
</evidence>
<feature type="non-terminal residue" evidence="18">
    <location>
        <position position="732"/>
    </location>
</feature>
<gene>
    <name evidence="18" type="primary">Vars2</name>
    <name evidence="18" type="ORF">BUCCAP_R15176</name>
</gene>
<proteinExistence type="inferred from homology"/>
<dbReference type="GO" id="GO:0005739">
    <property type="term" value="C:mitochondrion"/>
    <property type="evidence" value="ECO:0007669"/>
    <property type="project" value="UniProtKB-SubCell"/>
</dbReference>
<dbReference type="Proteomes" id="UP000534107">
    <property type="component" value="Unassembled WGS sequence"/>
</dbReference>
<keyword evidence="7 15" id="KW-0648">Protein biosynthesis</keyword>
<dbReference type="CDD" id="cd00817">
    <property type="entry name" value="ValRS_core"/>
    <property type="match status" value="1"/>
</dbReference>
<feature type="domain" description="Methionyl/Valyl/Leucyl/Isoleucyl-tRNA synthetase anticodon-binding" evidence="17">
    <location>
        <begin position="682"/>
        <end position="724"/>
    </location>
</feature>
<feature type="domain" description="Aminoacyl-tRNA synthetase class Ia" evidence="16">
    <location>
        <begin position="15"/>
        <end position="635"/>
    </location>
</feature>
<keyword evidence="8" id="KW-0809">Transit peptide</keyword>
<dbReference type="EMBL" id="VWZO01006211">
    <property type="protein sequence ID" value="NXH12876.1"/>
    <property type="molecule type" value="Genomic_DNA"/>
</dbReference>
<evidence type="ECO:0000256" key="5">
    <source>
        <dbReference type="ARBA" id="ARBA00022741"/>
    </source>
</evidence>
<name>A0A7K9HHC5_9PICI</name>
<dbReference type="FunFam" id="3.40.50.620:FF:000120">
    <property type="entry name" value="Valine--tRNA ligase, mitochondrial"/>
    <property type="match status" value="1"/>
</dbReference>
<dbReference type="InterPro" id="IPR009080">
    <property type="entry name" value="tRNAsynth_Ia_anticodon-bd"/>
</dbReference>
<evidence type="ECO:0000256" key="4">
    <source>
        <dbReference type="ARBA" id="ARBA00022598"/>
    </source>
</evidence>
<dbReference type="PANTHER" id="PTHR11946">
    <property type="entry name" value="VALYL-TRNA SYNTHETASES"/>
    <property type="match status" value="1"/>
</dbReference>
<comment type="caution">
    <text evidence="18">The sequence shown here is derived from an EMBL/GenBank/DDBJ whole genome shotgun (WGS) entry which is preliminary data.</text>
</comment>
<evidence type="ECO:0000256" key="2">
    <source>
        <dbReference type="ARBA" id="ARBA00005594"/>
    </source>
</evidence>
<dbReference type="NCBIfam" id="NF004349">
    <property type="entry name" value="PRK05729.1"/>
    <property type="match status" value="1"/>
</dbReference>
<comment type="catalytic activity">
    <reaction evidence="14">
        <text>tRNA(Val) + L-valine + ATP = L-valyl-tRNA(Val) + AMP + diphosphate</text>
        <dbReference type="Rhea" id="RHEA:10704"/>
        <dbReference type="Rhea" id="RHEA-COMP:9672"/>
        <dbReference type="Rhea" id="RHEA-COMP:9708"/>
        <dbReference type="ChEBI" id="CHEBI:30616"/>
        <dbReference type="ChEBI" id="CHEBI:33019"/>
        <dbReference type="ChEBI" id="CHEBI:57762"/>
        <dbReference type="ChEBI" id="CHEBI:78442"/>
        <dbReference type="ChEBI" id="CHEBI:78537"/>
        <dbReference type="ChEBI" id="CHEBI:456215"/>
        <dbReference type="EC" id="6.1.1.9"/>
    </reaction>
</comment>
<evidence type="ECO:0000256" key="14">
    <source>
        <dbReference type="ARBA" id="ARBA00047552"/>
    </source>
</evidence>
<dbReference type="InterPro" id="IPR001412">
    <property type="entry name" value="aa-tRNA-synth_I_CS"/>
</dbReference>
<dbReference type="GO" id="GO:0005829">
    <property type="term" value="C:cytosol"/>
    <property type="evidence" value="ECO:0007669"/>
    <property type="project" value="TreeGrafter"/>
</dbReference>
<dbReference type="InterPro" id="IPR002300">
    <property type="entry name" value="aa-tRNA-synth_Ia"/>
</dbReference>
<comment type="similarity">
    <text evidence="2 15">Belongs to the class-I aminoacyl-tRNA synthetase family.</text>
</comment>
<dbReference type="OrthoDB" id="629407at2759"/>
<dbReference type="GO" id="GO:0004832">
    <property type="term" value="F:valine-tRNA ligase activity"/>
    <property type="evidence" value="ECO:0007669"/>
    <property type="project" value="UniProtKB-EC"/>
</dbReference>
<comment type="subcellular location">
    <subcellularLocation>
        <location evidence="1">Mitochondrion</location>
    </subcellularLocation>
</comment>
<organism evidence="18 19">
    <name type="scientific">Bucco capensis</name>
    <name type="common">collared puffbird</name>
    <dbReference type="NCBI Taxonomy" id="135168"/>
    <lineage>
        <taxon>Eukaryota</taxon>
        <taxon>Metazoa</taxon>
        <taxon>Chordata</taxon>
        <taxon>Craniata</taxon>
        <taxon>Vertebrata</taxon>
        <taxon>Euteleostomi</taxon>
        <taxon>Archelosauria</taxon>
        <taxon>Archosauria</taxon>
        <taxon>Dinosauria</taxon>
        <taxon>Saurischia</taxon>
        <taxon>Theropoda</taxon>
        <taxon>Coelurosauria</taxon>
        <taxon>Aves</taxon>
        <taxon>Neognathae</taxon>
        <taxon>Neoaves</taxon>
        <taxon>Telluraves</taxon>
        <taxon>Coraciimorphae</taxon>
        <taxon>Piciformes</taxon>
        <taxon>Bucconidae</taxon>
        <taxon>Bucco</taxon>
    </lineage>
</organism>
<evidence type="ECO:0000256" key="13">
    <source>
        <dbReference type="ARBA" id="ARBA00043854"/>
    </source>
</evidence>
<evidence type="ECO:0000256" key="10">
    <source>
        <dbReference type="ARBA" id="ARBA00023146"/>
    </source>
</evidence>
<evidence type="ECO:0000256" key="1">
    <source>
        <dbReference type="ARBA" id="ARBA00004173"/>
    </source>
</evidence>
<evidence type="ECO:0000256" key="9">
    <source>
        <dbReference type="ARBA" id="ARBA00023128"/>
    </source>
</evidence>
<dbReference type="NCBIfam" id="TIGR00422">
    <property type="entry name" value="valS"/>
    <property type="match status" value="1"/>
</dbReference>
<evidence type="ECO:0000256" key="12">
    <source>
        <dbReference type="ARBA" id="ARBA00040837"/>
    </source>
</evidence>
<evidence type="ECO:0000313" key="18">
    <source>
        <dbReference type="EMBL" id="NXH12876.1"/>
    </source>
</evidence>
<evidence type="ECO:0000256" key="7">
    <source>
        <dbReference type="ARBA" id="ARBA00022917"/>
    </source>
</evidence>
<evidence type="ECO:0000313" key="19">
    <source>
        <dbReference type="Proteomes" id="UP000534107"/>
    </source>
</evidence>
<keyword evidence="6 15" id="KW-0067">ATP-binding</keyword>
<evidence type="ECO:0000256" key="11">
    <source>
        <dbReference type="ARBA" id="ARBA00029936"/>
    </source>
</evidence>
<dbReference type="FunFam" id="3.40.50.620:FF:000020">
    <property type="entry name" value="Valine--tRNA ligase, mitochondrial"/>
    <property type="match status" value="1"/>
</dbReference>
<evidence type="ECO:0000259" key="16">
    <source>
        <dbReference type="Pfam" id="PF00133"/>
    </source>
</evidence>
<dbReference type="SUPFAM" id="SSF47323">
    <property type="entry name" value="Anticodon-binding domain of a subclass of class I aminoacyl-tRNA synthetases"/>
    <property type="match status" value="1"/>
</dbReference>
<keyword evidence="10 15" id="KW-0030">Aminoacyl-tRNA synthetase</keyword>
<evidence type="ECO:0000259" key="17">
    <source>
        <dbReference type="Pfam" id="PF08264"/>
    </source>
</evidence>